<dbReference type="NCBIfam" id="TIGR03715">
    <property type="entry name" value="KxYKxGKxW"/>
    <property type="match status" value="1"/>
</dbReference>
<reference evidence="5" key="1">
    <citation type="submission" date="2023-06" db="EMBL/GenBank/DDBJ databases">
        <title>Identification and characterization of horizontal gene transfer across gut microbiota members of farm animals based on homology search.</title>
        <authorList>
            <person name="Zeman M."/>
            <person name="Kubasova T."/>
            <person name="Jahodarova E."/>
            <person name="Nykrynova M."/>
            <person name="Rychlik I."/>
        </authorList>
    </citation>
    <scope>NUCLEOTIDE SEQUENCE [LARGE SCALE GENOMIC DNA]</scope>
    <source>
        <strain evidence="5">161_Gplus</strain>
    </source>
</reference>
<feature type="signal peptide" evidence="3">
    <location>
        <begin position="1"/>
        <end position="35"/>
    </location>
</feature>
<dbReference type="Pfam" id="PF08757">
    <property type="entry name" value="CotH"/>
    <property type="match status" value="1"/>
</dbReference>
<keyword evidence="5" id="KW-1185">Reference proteome</keyword>
<accession>A0ABT7UZY3</accession>
<keyword evidence="1 3" id="KW-0732">Signal</keyword>
<keyword evidence="4" id="KW-0808">Transferase</keyword>
<dbReference type="EMBL" id="JAUDDW010000036">
    <property type="protein sequence ID" value="MDM8267097.1"/>
    <property type="molecule type" value="Genomic_DNA"/>
</dbReference>
<name>A0ABT7UZY3_9LACO</name>
<reference evidence="4 5" key="2">
    <citation type="submission" date="2023-06" db="EMBL/GenBank/DDBJ databases">
        <authorList>
            <person name="Zeman M."/>
            <person name="Kubasova T."/>
            <person name="Jahodarova E."/>
            <person name="Nykrynova M."/>
            <person name="Rychlik I."/>
        </authorList>
    </citation>
    <scope>NUCLEOTIDE SEQUENCE [LARGE SCALE GENOMIC DNA]</scope>
    <source>
        <strain evidence="4 5">161_Gplus</strain>
    </source>
</reference>
<evidence type="ECO:0000256" key="3">
    <source>
        <dbReference type="SAM" id="SignalP"/>
    </source>
</evidence>
<gene>
    <name evidence="4" type="ORF">QUW44_08055</name>
</gene>
<dbReference type="Proteomes" id="UP001529343">
    <property type="component" value="Unassembled WGS sequence"/>
</dbReference>
<feature type="region of interest" description="Disordered" evidence="2">
    <location>
        <begin position="61"/>
        <end position="82"/>
    </location>
</feature>
<evidence type="ECO:0000256" key="2">
    <source>
        <dbReference type="SAM" id="MobiDB-lite"/>
    </source>
</evidence>
<dbReference type="SUPFAM" id="SSF69360">
    <property type="entry name" value="Cell wall binding repeat"/>
    <property type="match status" value="2"/>
</dbReference>
<proteinExistence type="predicted"/>
<sequence>MKKHFKLYKSGKKWVTAAVVSFVAITGLSLGVAHADTNNDVVSSPEMANAVKSDVANTVATPSNVKTNDGQSDKTVSSDSMDESTIISHAAQQTVQNGWAKNDSGQWTYYTNGQVQTGRSYSYLPTVGSNQGHNWYLVDNGVVQSNVQPWAGSYYYFDPATYLRVDNDYRQSQWGDWYMFGNDGRVVGGKYTYQNKTYYANPQTYLRERNQYVPTQSDGSGLLLGNDGAALSGVQSWNGRYYYFNPNTYLRANQRNYVQSQWGDWYLIGDNGQVLSGVQQWAGTYYYFDPVTYLRVDNNYVQSQWGDWYMFGPDGRIVTGPTKWAGGLYYFDPVTYLRVDNRYISALPDGRGYLFGADGRALTGVQRWNGTYYYFDPVTYLRVDNNYVQSQWGDWYMFGPNGQIVTGAWQWYGNTYYFDPVTYLKVTNQWVGNNYYGDDGARLDNLSNKSLIVDGVLQRTNATGKVVNKTTPNFPNLSQLSFTGDLKGISKDNRKAVQVKLNLTDGTSTTAWATIKWQGNSSLAWAKKGYRVKLFKDADMTKKLKLELPGSGFATNSFNLKSCFTDPTMGLNIVNARLYQQITATRTGLADSIVAKMPNYGQVNGLPVELGINGYDQGLYVLETYHEDKLYNLNDKKTNNIALSANNDDEPSTGFYQQVGVGNLVDTTFANISPEKVDQTVVDQFDQLYQLANASDQDYARLEEKYIDVPAAIDYLAFSFAINNSDGLRKNITYISKNGSKWVFMPYDLDMTWDNSFDGSVQDINKNFETEIQERDNKLLSAFYAHHKQDIINRYKELRTSVLSTDHVTSLFKEWFNSIPATAFDNNRYLWDGLHNDDTRRKSISPDQLYRIIQQRLDSVDHFWNI</sequence>
<protein>
    <submittedName>
        <fullName evidence="4">CotH kinase family protein</fullName>
    </submittedName>
</protein>
<dbReference type="InterPro" id="IPR022263">
    <property type="entry name" value="KxYKxGKxW"/>
</dbReference>
<evidence type="ECO:0000256" key="1">
    <source>
        <dbReference type="ARBA" id="ARBA00022729"/>
    </source>
</evidence>
<evidence type="ECO:0000313" key="5">
    <source>
        <dbReference type="Proteomes" id="UP001529343"/>
    </source>
</evidence>
<dbReference type="InterPro" id="IPR014867">
    <property type="entry name" value="Spore_coat_CotH_CotH2/3/7"/>
</dbReference>
<keyword evidence="4" id="KW-0418">Kinase</keyword>
<dbReference type="Gene3D" id="2.10.270.10">
    <property type="entry name" value="Cholin Binding"/>
    <property type="match status" value="5"/>
</dbReference>
<dbReference type="GO" id="GO:0016301">
    <property type="term" value="F:kinase activity"/>
    <property type="evidence" value="ECO:0007669"/>
    <property type="project" value="UniProtKB-KW"/>
</dbReference>
<dbReference type="Pfam" id="PF19258">
    <property type="entry name" value="KxYKxGKxW_sig"/>
    <property type="match status" value="1"/>
</dbReference>
<dbReference type="RefSeq" id="WP_289586489.1">
    <property type="nucleotide sequence ID" value="NZ_JAUDDW010000036.1"/>
</dbReference>
<organism evidence="4 5">
    <name type="scientific">Limosilactobacillus pontis</name>
    <dbReference type="NCBI Taxonomy" id="35787"/>
    <lineage>
        <taxon>Bacteria</taxon>
        <taxon>Bacillati</taxon>
        <taxon>Bacillota</taxon>
        <taxon>Bacilli</taxon>
        <taxon>Lactobacillales</taxon>
        <taxon>Lactobacillaceae</taxon>
        <taxon>Limosilactobacillus</taxon>
    </lineage>
</organism>
<evidence type="ECO:0000313" key="4">
    <source>
        <dbReference type="EMBL" id="MDM8267097.1"/>
    </source>
</evidence>
<comment type="caution">
    <text evidence="4">The sequence shown here is derived from an EMBL/GenBank/DDBJ whole genome shotgun (WGS) entry which is preliminary data.</text>
</comment>
<feature type="chain" id="PRO_5045133558" evidence="3">
    <location>
        <begin position="36"/>
        <end position="866"/>
    </location>
</feature>